<dbReference type="Proteomes" id="UP000694569">
    <property type="component" value="Unplaced"/>
</dbReference>
<dbReference type="Ensembl" id="ENSLLET00000043836.1">
    <property type="protein sequence ID" value="ENSLLEP00000042153.1"/>
    <property type="gene ID" value="ENSLLEG00000026821.1"/>
</dbReference>
<dbReference type="AlphaFoldDB" id="A0A8C5QST9"/>
<reference evidence="1" key="1">
    <citation type="submission" date="2025-08" db="UniProtKB">
        <authorList>
            <consortium name="Ensembl"/>
        </authorList>
    </citation>
    <scope>IDENTIFICATION</scope>
</reference>
<organism evidence="1 2">
    <name type="scientific">Leptobrachium leishanense</name>
    <name type="common">Leishan spiny toad</name>
    <dbReference type="NCBI Taxonomy" id="445787"/>
    <lineage>
        <taxon>Eukaryota</taxon>
        <taxon>Metazoa</taxon>
        <taxon>Chordata</taxon>
        <taxon>Craniata</taxon>
        <taxon>Vertebrata</taxon>
        <taxon>Euteleostomi</taxon>
        <taxon>Amphibia</taxon>
        <taxon>Batrachia</taxon>
        <taxon>Anura</taxon>
        <taxon>Pelobatoidea</taxon>
        <taxon>Megophryidae</taxon>
        <taxon>Leptobrachium</taxon>
    </lineage>
</organism>
<proteinExistence type="predicted"/>
<sequence length="84" mass="9724">MALSFCWRTKVARYYHPRSSYDRRQRGFGSLCISATATMADKEEFCGLDQPLLGGRERQMLRNNAKVGPYSFRLLDALIYSKRP</sequence>
<evidence type="ECO:0000313" key="1">
    <source>
        <dbReference type="Ensembl" id="ENSLLEP00000042153.1"/>
    </source>
</evidence>
<accession>A0A8C5QST9</accession>
<keyword evidence="2" id="KW-1185">Reference proteome</keyword>
<name>A0A8C5QST9_9ANUR</name>
<protein>
    <submittedName>
        <fullName evidence="1">Uncharacterized protein</fullName>
    </submittedName>
</protein>
<reference evidence="1" key="2">
    <citation type="submission" date="2025-09" db="UniProtKB">
        <authorList>
            <consortium name="Ensembl"/>
        </authorList>
    </citation>
    <scope>IDENTIFICATION</scope>
</reference>
<evidence type="ECO:0000313" key="2">
    <source>
        <dbReference type="Proteomes" id="UP000694569"/>
    </source>
</evidence>